<feature type="region of interest" description="Disordered" evidence="1">
    <location>
        <begin position="45"/>
        <end position="80"/>
    </location>
</feature>
<accession>A0A3P7CY47</accession>
<gene>
    <name evidence="2" type="ORF">SSLN_LOCUS15915</name>
</gene>
<evidence type="ECO:0000313" key="3">
    <source>
        <dbReference type="Proteomes" id="UP000275846"/>
    </source>
</evidence>
<sequence>MGTDSPPGSPGEINRAVSELEGANPSTWSGREGFDRLSRLEVSVATTSAATTTTTTPSASGLPVEPPMTHPLPSPAVTTEHGRLGADLRSTSLASVNRLSQTSDAAAITADGEDRSVRSECFRPALTNYFSDTDLVGEGADWMDGCQSLPMMRQSAGATVGTGDRDNYLLRRLPIPPLRTPRPQFPLVATHQAGVAPASELLRQTSAVCSESGCGDDAENVYGSIPTSSSYLCRRASASSRGSANLIAPIKLPYDTPHSVSSSKRSVKTPTTISPCSTGGFYQAHAASLRQQLEAEQRKVAELTSQLNTNVSDPRLVSESFLLHTPTPSLYNQEIYPLSSPHTSLASRIWAYTNPGTLFRRRRRRWQWRNDDDADAKYGHIFILADRAARARTHALQSDWLLAMARALACMGCSLRRGRLVKITSVWRSCRWGMERYYPNFYSLSSAPAEPLDPRFKRRSWTLGLQAPGPLGLERPPLDPTAGLATYDDSTVSGRERSVRTQRCSSEAPISRRVSTFLPDALTNNERDSQQTSAVISDLTLRSQNGFPVTPSTLRTPVAVVKPTVSGLLPYPSQGRLVAPVAIRPQPKHWQRPQPLSRVPVVATTLSQPRKSTLPEGLNDVTQPQLVPPPPAPPLTPAVGSRSPVFVCPFPTRTGVLGGNQQQLQPVIPKVAVDREEVQVPRRRHHGDQAALKVASSRRHSLFEFPTRIVDYGPLTASPLSTVRAKTNAVSPRLPENWSLRRRARRHPELVTTEPLGRRQFMPVTDNSPQPLSTGIEAGSDAQDDCLLSNWLPVSSTPTMNACSTYPWAVACQGKRVSVCNC</sequence>
<proteinExistence type="predicted"/>
<organism evidence="2 3">
    <name type="scientific">Schistocephalus solidus</name>
    <name type="common">Tapeworm</name>
    <dbReference type="NCBI Taxonomy" id="70667"/>
    <lineage>
        <taxon>Eukaryota</taxon>
        <taxon>Metazoa</taxon>
        <taxon>Spiralia</taxon>
        <taxon>Lophotrochozoa</taxon>
        <taxon>Platyhelminthes</taxon>
        <taxon>Cestoda</taxon>
        <taxon>Eucestoda</taxon>
        <taxon>Diphyllobothriidea</taxon>
        <taxon>Diphyllobothriidae</taxon>
        <taxon>Schistocephalus</taxon>
    </lineage>
</organism>
<name>A0A3P7CY47_SCHSO</name>
<dbReference type="OrthoDB" id="10684705at2759"/>
<feature type="region of interest" description="Disordered" evidence="1">
    <location>
        <begin position="1"/>
        <end position="32"/>
    </location>
</feature>
<dbReference type="EMBL" id="UYSU01040442">
    <property type="protein sequence ID" value="VDM02301.1"/>
    <property type="molecule type" value="Genomic_DNA"/>
</dbReference>
<dbReference type="STRING" id="70667.A0A3P7CY47"/>
<dbReference type="Proteomes" id="UP000275846">
    <property type="component" value="Unassembled WGS sequence"/>
</dbReference>
<dbReference type="AlphaFoldDB" id="A0A3P7CY47"/>
<evidence type="ECO:0000256" key="1">
    <source>
        <dbReference type="SAM" id="MobiDB-lite"/>
    </source>
</evidence>
<keyword evidence="3" id="KW-1185">Reference proteome</keyword>
<feature type="compositionally biased region" description="Low complexity" evidence="1">
    <location>
        <begin position="45"/>
        <end position="60"/>
    </location>
</feature>
<evidence type="ECO:0000313" key="2">
    <source>
        <dbReference type="EMBL" id="VDM02301.1"/>
    </source>
</evidence>
<feature type="compositionally biased region" description="Pro residues" evidence="1">
    <location>
        <begin position="64"/>
        <end position="74"/>
    </location>
</feature>
<protein>
    <submittedName>
        <fullName evidence="2">Uncharacterized protein</fullName>
    </submittedName>
</protein>
<reference evidence="2 3" key="1">
    <citation type="submission" date="2018-11" db="EMBL/GenBank/DDBJ databases">
        <authorList>
            <consortium name="Pathogen Informatics"/>
        </authorList>
    </citation>
    <scope>NUCLEOTIDE SEQUENCE [LARGE SCALE GENOMIC DNA]</scope>
    <source>
        <strain evidence="2 3">NST_G2</strain>
    </source>
</reference>